<protein>
    <recommendedName>
        <fullName evidence="4">FixH family protein</fullName>
    </recommendedName>
</protein>
<feature type="transmembrane region" description="Helical" evidence="1">
    <location>
        <begin position="6"/>
        <end position="23"/>
    </location>
</feature>
<evidence type="ECO:0000313" key="3">
    <source>
        <dbReference type="Proteomes" id="UP000322876"/>
    </source>
</evidence>
<gene>
    <name evidence="2" type="ORF">FHQ18_11270</name>
</gene>
<keyword evidence="3" id="KW-1185">Reference proteome</keyword>
<reference evidence="2 3" key="1">
    <citation type="submission" date="2019-06" db="EMBL/GenBank/DDBJ databases">
        <title>Genomic insights into carbon and energy metabolism of Deferribacter autotrophicus revealed new metabolic traits in the phylum Deferribacteres.</title>
        <authorList>
            <person name="Slobodkin A.I."/>
            <person name="Slobodkina G.B."/>
            <person name="Allioux M."/>
            <person name="Alain K."/>
            <person name="Jebbar M."/>
            <person name="Shadrin V."/>
            <person name="Kublanov I.V."/>
            <person name="Toshchakov S.V."/>
            <person name="Bonch-Osmolovskaya E.A."/>
        </authorList>
    </citation>
    <scope>NUCLEOTIDE SEQUENCE [LARGE SCALE GENOMIC DNA]</scope>
    <source>
        <strain evidence="2 3">SL50</strain>
    </source>
</reference>
<accession>A0A5A8F025</accession>
<keyword evidence="1" id="KW-0812">Transmembrane</keyword>
<dbReference type="AlphaFoldDB" id="A0A5A8F025"/>
<proteinExistence type="predicted"/>
<evidence type="ECO:0000256" key="1">
    <source>
        <dbReference type="SAM" id="Phobius"/>
    </source>
</evidence>
<name>A0A5A8F025_9BACT</name>
<evidence type="ECO:0008006" key="4">
    <source>
        <dbReference type="Google" id="ProtNLM"/>
    </source>
</evidence>
<dbReference type="RefSeq" id="WP_149267284.1">
    <property type="nucleotide sequence ID" value="NZ_VFJB01000009.1"/>
</dbReference>
<dbReference type="EMBL" id="VFJB01000009">
    <property type="protein sequence ID" value="KAA0257142.1"/>
    <property type="molecule type" value="Genomic_DNA"/>
</dbReference>
<keyword evidence="1" id="KW-1133">Transmembrane helix</keyword>
<organism evidence="2 3">
    <name type="scientific">Deferribacter autotrophicus</name>
    <dbReference type="NCBI Taxonomy" id="500465"/>
    <lineage>
        <taxon>Bacteria</taxon>
        <taxon>Pseudomonadati</taxon>
        <taxon>Deferribacterota</taxon>
        <taxon>Deferribacteres</taxon>
        <taxon>Deferribacterales</taxon>
        <taxon>Deferribacteraceae</taxon>
        <taxon>Deferribacter</taxon>
    </lineage>
</organism>
<evidence type="ECO:0000313" key="2">
    <source>
        <dbReference type="EMBL" id="KAA0257142.1"/>
    </source>
</evidence>
<comment type="caution">
    <text evidence="2">The sequence shown here is derived from an EMBL/GenBank/DDBJ whole genome shotgun (WGS) entry which is preliminary data.</text>
</comment>
<dbReference type="OrthoDB" id="9815772at2"/>
<sequence length="143" mass="16697">MKQMIALLSAGAMLLFITFYFGMKYFDGKSVAKPYNEALHYDKNNSIIKNYNLKISIQNISTKTNLCTLKFKILSNNKKSFKIENIKISRPVENEIIKIISYRIFENSGTIQFNFSKKGYYILTVNLKLDNYQLTLNKSFYIN</sequence>
<keyword evidence="1" id="KW-0472">Membrane</keyword>
<dbReference type="Proteomes" id="UP000322876">
    <property type="component" value="Unassembled WGS sequence"/>
</dbReference>